<dbReference type="PANTHER" id="PTHR10622">
    <property type="entry name" value="HET DOMAIN-CONTAINING PROTEIN"/>
    <property type="match status" value="1"/>
</dbReference>
<dbReference type="OrthoDB" id="194358at2759"/>
<dbReference type="PANTHER" id="PTHR10622:SF10">
    <property type="entry name" value="HET DOMAIN-CONTAINING PROTEIN"/>
    <property type="match status" value="1"/>
</dbReference>
<sequence length="575" mass="64946">MRLINSRTLELESFGPQEIPNYAILSHRWCHSEASYTHWRSRLTRLRKANKPGFAKILATCKQARRDGLSYVWVDTVCIDRTSSAELSEAINSMFAWYERAAICYAYLADVPSASTGNVDMLEIIATSTWFTRGWTLQELIAPSHVVFYSDSWTNLGTKKALASFLSRITGIEQLCISKEKELRRCSIAQRMSWAANRSTTRPEDMAYCLLGIFGINLPLIYGEGHRAFIRLQEEIIRTSDDHSILAFNTILSRNSLLADHPSLFRDMKSLQPSMSSRITPPFSMTNAGLSIRTPLIQTLSPYWVLAVLNCIEVQAQKGMHKSQICLPLFGKDGVYMRARTPVCLIRQNLSEMQIPGIQSEIEDLTTSEETKFLISHFTRVYPAFGYQLDLALNGFDEEPMGISGFMLTFPRGMGNFKLARAYPQEALQRNTSFFVPSAASSGQPFAHGLLVFEDHSTPGGPPVRIAVYLAHNLLDTGAQDWGGQWMCVLTERNLDDNDDGGNLYDLCCSSWQFEKDPEDWAHYDHLGDFIVAARTKFALQQPMRHVIMVELIFDARTLMRERDLDIGSVILGLV</sequence>
<dbReference type="AlphaFoldDB" id="A0A9W9D030"/>
<dbReference type="InterPro" id="IPR010730">
    <property type="entry name" value="HET"/>
</dbReference>
<gene>
    <name evidence="2" type="ORF">N0V93_000279</name>
</gene>
<proteinExistence type="predicted"/>
<dbReference type="Proteomes" id="UP001140453">
    <property type="component" value="Unassembled WGS sequence"/>
</dbReference>
<evidence type="ECO:0000259" key="1">
    <source>
        <dbReference type="Pfam" id="PF06985"/>
    </source>
</evidence>
<organism evidence="2 3">
    <name type="scientific">Gnomoniopsis smithogilvyi</name>
    <dbReference type="NCBI Taxonomy" id="1191159"/>
    <lineage>
        <taxon>Eukaryota</taxon>
        <taxon>Fungi</taxon>
        <taxon>Dikarya</taxon>
        <taxon>Ascomycota</taxon>
        <taxon>Pezizomycotina</taxon>
        <taxon>Sordariomycetes</taxon>
        <taxon>Sordariomycetidae</taxon>
        <taxon>Diaporthales</taxon>
        <taxon>Gnomoniaceae</taxon>
        <taxon>Gnomoniopsis</taxon>
    </lineage>
</organism>
<keyword evidence="3" id="KW-1185">Reference proteome</keyword>
<feature type="domain" description="Heterokaryon incompatibility" evidence="1">
    <location>
        <begin position="22"/>
        <end position="114"/>
    </location>
</feature>
<evidence type="ECO:0000313" key="2">
    <source>
        <dbReference type="EMBL" id="KAJ4396062.1"/>
    </source>
</evidence>
<name>A0A9W9D030_9PEZI</name>
<dbReference type="Pfam" id="PF06985">
    <property type="entry name" value="HET"/>
    <property type="match status" value="1"/>
</dbReference>
<evidence type="ECO:0000313" key="3">
    <source>
        <dbReference type="Proteomes" id="UP001140453"/>
    </source>
</evidence>
<dbReference type="EMBL" id="JAPEVB010000001">
    <property type="protein sequence ID" value="KAJ4396062.1"/>
    <property type="molecule type" value="Genomic_DNA"/>
</dbReference>
<accession>A0A9W9D030</accession>
<reference evidence="2" key="1">
    <citation type="submission" date="2022-10" db="EMBL/GenBank/DDBJ databases">
        <title>Tapping the CABI collections for fungal endophytes: first genome assemblies for Collariella, Neodidymelliopsis, Ascochyta clinopodiicola, Didymella pomorum, Didymosphaeria variabile, Neocosmospora piperis and Neocucurbitaria cava.</title>
        <authorList>
            <person name="Hill R."/>
        </authorList>
    </citation>
    <scope>NUCLEOTIDE SEQUENCE</scope>
    <source>
        <strain evidence="2">IMI 355082</strain>
    </source>
</reference>
<protein>
    <recommendedName>
        <fullName evidence="1">Heterokaryon incompatibility domain-containing protein</fullName>
    </recommendedName>
</protein>
<comment type="caution">
    <text evidence="2">The sequence shown here is derived from an EMBL/GenBank/DDBJ whole genome shotgun (WGS) entry which is preliminary data.</text>
</comment>